<dbReference type="InterPro" id="IPR036866">
    <property type="entry name" value="RibonucZ/Hydroxyglut_hydro"/>
</dbReference>
<dbReference type="InterPro" id="IPR001279">
    <property type="entry name" value="Metallo-B-lactamas"/>
</dbReference>
<dbReference type="PANTHER" id="PTHR43223:SF1">
    <property type="entry name" value="ALKYL_ARYL-SULFATASE BDS1"/>
    <property type="match status" value="1"/>
</dbReference>
<keyword evidence="2" id="KW-0378">Hydrolase</keyword>
<dbReference type="InterPro" id="IPR038536">
    <property type="entry name" value="Alkyl/aryl-sulf_dimr_sf"/>
</dbReference>
<dbReference type="SMART" id="SM00849">
    <property type="entry name" value="Lactamase_B"/>
    <property type="match status" value="1"/>
</dbReference>
<dbReference type="Proteomes" id="UP000683246">
    <property type="component" value="Chromosome"/>
</dbReference>
<comment type="similarity">
    <text evidence="4">Belongs to the metallo-beta-lactamase superfamily. Type III sulfatase family.</text>
</comment>
<evidence type="ECO:0000256" key="1">
    <source>
        <dbReference type="ARBA" id="ARBA00022723"/>
    </source>
</evidence>
<name>A0A8J8SH85_9FIRM</name>
<feature type="domain" description="Metallo-beta-lactamase" evidence="5">
    <location>
        <begin position="107"/>
        <end position="331"/>
    </location>
</feature>
<keyword evidence="1" id="KW-0479">Metal-binding</keyword>
<dbReference type="Gene3D" id="3.30.1050.10">
    <property type="entry name" value="SCP2 sterol-binding domain"/>
    <property type="match status" value="1"/>
</dbReference>
<evidence type="ECO:0000256" key="2">
    <source>
        <dbReference type="ARBA" id="ARBA00022801"/>
    </source>
</evidence>
<evidence type="ECO:0000259" key="5">
    <source>
        <dbReference type="SMART" id="SM00849"/>
    </source>
</evidence>
<dbReference type="InterPro" id="IPR044097">
    <property type="entry name" value="Bds1/SdsA1_MBL-fold"/>
</dbReference>
<dbReference type="GO" id="GO:0046872">
    <property type="term" value="F:metal ion binding"/>
    <property type="evidence" value="ECO:0007669"/>
    <property type="project" value="UniProtKB-KW"/>
</dbReference>
<dbReference type="Pfam" id="PF00753">
    <property type="entry name" value="Lactamase_B"/>
    <property type="match status" value="1"/>
</dbReference>
<evidence type="ECO:0000313" key="6">
    <source>
        <dbReference type="EMBL" id="QUI23174.1"/>
    </source>
</evidence>
<dbReference type="GO" id="GO:0018909">
    <property type="term" value="P:dodecyl sulfate metabolic process"/>
    <property type="evidence" value="ECO:0007669"/>
    <property type="project" value="InterPro"/>
</dbReference>
<dbReference type="CDD" id="cd07710">
    <property type="entry name" value="arylsulfatase_Sdsa1-like_MBL-fold"/>
    <property type="match status" value="1"/>
</dbReference>
<proteinExistence type="inferred from homology"/>
<dbReference type="EMBL" id="CP058649">
    <property type="protein sequence ID" value="QUI23174.1"/>
    <property type="molecule type" value="Genomic_DNA"/>
</dbReference>
<dbReference type="AlphaFoldDB" id="A0A8J8SH85"/>
<dbReference type="SUPFAM" id="SSF55718">
    <property type="entry name" value="SCP-like"/>
    <property type="match status" value="1"/>
</dbReference>
<dbReference type="PANTHER" id="PTHR43223">
    <property type="entry name" value="ALKYL/ARYL-SULFATASE"/>
    <property type="match status" value="1"/>
</dbReference>
<dbReference type="Pfam" id="PF14863">
    <property type="entry name" value="Alkyl_sulf_dimr"/>
    <property type="match status" value="1"/>
</dbReference>
<dbReference type="Gene3D" id="3.60.15.30">
    <property type="entry name" value="Metallo-beta-lactamase domain"/>
    <property type="match status" value="1"/>
</dbReference>
<evidence type="ECO:0000256" key="4">
    <source>
        <dbReference type="ARBA" id="ARBA00033751"/>
    </source>
</evidence>
<dbReference type="Pfam" id="PF14864">
    <property type="entry name" value="Alkyl_sulf_C"/>
    <property type="match status" value="1"/>
</dbReference>
<dbReference type="InterPro" id="IPR029229">
    <property type="entry name" value="Alkyl_sulf_C"/>
</dbReference>
<dbReference type="KEGG" id="vpy:HZI73_13130"/>
<dbReference type="GO" id="GO:0046983">
    <property type="term" value="F:protein dimerization activity"/>
    <property type="evidence" value="ECO:0007669"/>
    <property type="project" value="InterPro"/>
</dbReference>
<dbReference type="InterPro" id="IPR029228">
    <property type="entry name" value="Alkyl_sulf_dimr"/>
</dbReference>
<reference evidence="6" key="1">
    <citation type="submission" date="2020-07" db="EMBL/GenBank/DDBJ databases">
        <title>Vallitalea pronyensis genome.</title>
        <authorList>
            <person name="Postec A."/>
        </authorList>
    </citation>
    <scope>NUCLEOTIDE SEQUENCE</scope>
    <source>
        <strain evidence="6">FatNI3</strain>
    </source>
</reference>
<keyword evidence="7" id="KW-1185">Reference proteome</keyword>
<gene>
    <name evidence="6" type="ORF">HZI73_13130</name>
</gene>
<dbReference type="InterPro" id="IPR052195">
    <property type="entry name" value="Bact_Alkyl/Aryl-Sulfatase"/>
</dbReference>
<dbReference type="RefSeq" id="WP_212693853.1">
    <property type="nucleotide sequence ID" value="NZ_CP058649.1"/>
</dbReference>
<evidence type="ECO:0000256" key="3">
    <source>
        <dbReference type="ARBA" id="ARBA00022833"/>
    </source>
</evidence>
<evidence type="ECO:0000313" key="7">
    <source>
        <dbReference type="Proteomes" id="UP000683246"/>
    </source>
</evidence>
<dbReference type="Gene3D" id="1.25.40.880">
    <property type="entry name" value="Alkyl sulfatase, dimerisation domain"/>
    <property type="match status" value="1"/>
</dbReference>
<accession>A0A8J8SH85</accession>
<keyword evidence="3" id="KW-0862">Zinc</keyword>
<dbReference type="SUPFAM" id="SSF56281">
    <property type="entry name" value="Metallo-hydrolase/oxidoreductase"/>
    <property type="match status" value="1"/>
</dbReference>
<organism evidence="6 7">
    <name type="scientific">Vallitalea pronyensis</name>
    <dbReference type="NCBI Taxonomy" id="1348613"/>
    <lineage>
        <taxon>Bacteria</taxon>
        <taxon>Bacillati</taxon>
        <taxon>Bacillota</taxon>
        <taxon>Clostridia</taxon>
        <taxon>Lachnospirales</taxon>
        <taxon>Vallitaleaceae</taxon>
        <taxon>Vallitalea</taxon>
    </lineage>
</organism>
<dbReference type="InterPro" id="IPR036527">
    <property type="entry name" value="SCP2_sterol-bd_dom_sf"/>
</dbReference>
<sequence length="639" mass="73017">MENYLRKDATVKTKLMNKEAYDQINWTKLEEEKQLANKNRIIDGGLPVVGNANSFIPVWDLKRYAFLLKDQMADTVHPKLWEQGKMNITTGLFQVTENIYQVRGYDLANMSLVRGKTGWIVIDCLTCQETAEAALDLVHKKFPDWPISAIIITHSHVDHYGGVLGVLNYNPVNHLKVYVPQGFTDAVIDENVNAGVAMSRRSDYMYGEILLRDEKGQIDCGIGKYASIGTITLWDNLKTIRRGNNEKYCEKIIDGITIQFHLSPNSEAPSEMSFYIPSETTLCIAEMCTASLHNVYTLRGAEVRDPVAWADHIQEAIDLFGNDLTTVFSVHNWPRFGHDYCIDYMSKQRDLYQYMNDQTLRLINKGYTIDEVGRLLEFPESLSDEWYNSPFYGTINHNVKAIYQKYMGWFNGNPVDLNPLLPQDSASRYVTYMGGEERVIEKAKKSFDEGEYQWVAQVMKQVIFANPYNDDAKMLCADALEQLGYVAESGPWRNIFLMGAFELRYGKLPLSVTTISEDTLDNIPLANVLNLLSIRVDGRKAGDMDFKINFYITDREEEAATEMKRGIFRYLGDTLLDDAEVGVSMPKKVLYTLATTNNRPPTSDITITGDREKWMMFLCTQDTINQVFNIMTPLPKYPR</sequence>
<protein>
    <submittedName>
        <fullName evidence="6">MBL fold metallo-hydrolase</fullName>
    </submittedName>
</protein>
<dbReference type="GO" id="GO:0018741">
    <property type="term" value="F:linear primary-alkylsulfatase activity"/>
    <property type="evidence" value="ECO:0007669"/>
    <property type="project" value="InterPro"/>
</dbReference>